<accession>A0AA88YUG3</accession>
<sequence>MTGPVQTSLEKTGPRPPVLSECQSDSSGDNIYELATAGRARTVLRTDIRVDNERHLIFATDRQLGVLATAKTWYIDATFKVVRAPIYQMLSVHAFIRSGSEIKQVPLAFALLSRRRTKDYIAVYKAIVRLLPHAPQVKVIVMDLEAAMWAAARRVMPTCTLRGCAFHWAQAVWRKCQKLGLQVQILVHNIIYKPPSGYRLSIMISIYYTFCCSLCLHQVPYTKIDRIHKFIRLLMALPYLPKEHILPA</sequence>
<dbReference type="EMBL" id="VSWD01000001">
    <property type="protein sequence ID" value="KAK3109010.1"/>
    <property type="molecule type" value="Genomic_DNA"/>
</dbReference>
<dbReference type="AlphaFoldDB" id="A0AA88YUG3"/>
<dbReference type="PANTHER" id="PTHR47160:SF10">
    <property type="entry name" value="MULE TRANSPOSASE DOMAIN-CONTAINING PROTEIN"/>
    <property type="match status" value="1"/>
</dbReference>
<feature type="domain" description="MULE transposase" evidence="2">
    <location>
        <begin position="73"/>
        <end position="169"/>
    </location>
</feature>
<evidence type="ECO:0000259" key="2">
    <source>
        <dbReference type="Pfam" id="PF10551"/>
    </source>
</evidence>
<feature type="region of interest" description="Disordered" evidence="1">
    <location>
        <begin position="1"/>
        <end position="26"/>
    </location>
</feature>
<dbReference type="Proteomes" id="UP001186944">
    <property type="component" value="Unassembled WGS sequence"/>
</dbReference>
<organism evidence="3 4">
    <name type="scientific">Pinctada imbricata</name>
    <name type="common">Atlantic pearl-oyster</name>
    <name type="synonym">Pinctada martensii</name>
    <dbReference type="NCBI Taxonomy" id="66713"/>
    <lineage>
        <taxon>Eukaryota</taxon>
        <taxon>Metazoa</taxon>
        <taxon>Spiralia</taxon>
        <taxon>Lophotrochozoa</taxon>
        <taxon>Mollusca</taxon>
        <taxon>Bivalvia</taxon>
        <taxon>Autobranchia</taxon>
        <taxon>Pteriomorphia</taxon>
        <taxon>Pterioida</taxon>
        <taxon>Pterioidea</taxon>
        <taxon>Pteriidae</taxon>
        <taxon>Pinctada</taxon>
    </lineage>
</organism>
<comment type="caution">
    <text evidence="3">The sequence shown here is derived from an EMBL/GenBank/DDBJ whole genome shotgun (WGS) entry which is preliminary data.</text>
</comment>
<dbReference type="PANTHER" id="PTHR47160">
    <property type="entry name" value="PUTATIVE-RELATED"/>
    <property type="match status" value="1"/>
</dbReference>
<evidence type="ECO:0000256" key="1">
    <source>
        <dbReference type="SAM" id="MobiDB-lite"/>
    </source>
</evidence>
<gene>
    <name evidence="3" type="ORF">FSP39_021126</name>
</gene>
<dbReference type="Pfam" id="PF10551">
    <property type="entry name" value="MULE"/>
    <property type="match status" value="1"/>
</dbReference>
<protein>
    <recommendedName>
        <fullName evidence="2">MULE transposase domain-containing protein</fullName>
    </recommendedName>
</protein>
<feature type="compositionally biased region" description="Polar residues" evidence="1">
    <location>
        <begin position="1"/>
        <end position="10"/>
    </location>
</feature>
<evidence type="ECO:0000313" key="4">
    <source>
        <dbReference type="Proteomes" id="UP001186944"/>
    </source>
</evidence>
<reference evidence="3" key="1">
    <citation type="submission" date="2019-08" db="EMBL/GenBank/DDBJ databases">
        <title>The improved chromosome-level genome for the pearl oyster Pinctada fucata martensii using PacBio sequencing and Hi-C.</title>
        <authorList>
            <person name="Zheng Z."/>
        </authorList>
    </citation>
    <scope>NUCLEOTIDE SEQUENCE</scope>
    <source>
        <strain evidence="3">ZZ-2019</strain>
        <tissue evidence="3">Adductor muscle</tissue>
    </source>
</reference>
<proteinExistence type="predicted"/>
<keyword evidence="4" id="KW-1185">Reference proteome</keyword>
<evidence type="ECO:0000313" key="3">
    <source>
        <dbReference type="EMBL" id="KAK3109010.1"/>
    </source>
</evidence>
<name>A0AA88YUG3_PINIB</name>
<dbReference type="InterPro" id="IPR018289">
    <property type="entry name" value="MULE_transposase_dom"/>
</dbReference>